<dbReference type="Proteomes" id="UP000828941">
    <property type="component" value="Chromosome 13"/>
</dbReference>
<reference evidence="1 2" key="1">
    <citation type="journal article" date="2022" name="DNA Res.">
        <title>Chromosomal-level genome assembly of the orchid tree Bauhinia variegata (Leguminosae; Cercidoideae) supports the allotetraploid origin hypothesis of Bauhinia.</title>
        <authorList>
            <person name="Zhong Y."/>
            <person name="Chen Y."/>
            <person name="Zheng D."/>
            <person name="Pang J."/>
            <person name="Liu Y."/>
            <person name="Luo S."/>
            <person name="Meng S."/>
            <person name="Qian L."/>
            <person name="Wei D."/>
            <person name="Dai S."/>
            <person name="Zhou R."/>
        </authorList>
    </citation>
    <scope>NUCLEOTIDE SEQUENCE [LARGE SCALE GENOMIC DNA]</scope>
    <source>
        <strain evidence="1">BV-YZ2020</strain>
    </source>
</reference>
<dbReference type="EMBL" id="CM039438">
    <property type="protein sequence ID" value="KAI4299951.1"/>
    <property type="molecule type" value="Genomic_DNA"/>
</dbReference>
<accession>A0ACB9KRL7</accession>
<protein>
    <submittedName>
        <fullName evidence="1">Uncharacterized protein</fullName>
    </submittedName>
</protein>
<name>A0ACB9KRL7_BAUVA</name>
<sequence length="153" mass="17753">MTPSLHKIEGDELVLKLNKYCKPKTIFEVVNDRVDSSFVRDCQLFESCSIPCSHVICAMKNNNVDYITKSLIYNRWVKCAKRDLILSTRSKELDLDVMKVALFGAVVAACNNYAILLPKSKYFKDIMDEIFKLTNKYKNKSDLRGTHVTWKRY</sequence>
<gene>
    <name evidence="1" type="ORF">L6164_033371</name>
</gene>
<evidence type="ECO:0000313" key="1">
    <source>
        <dbReference type="EMBL" id="KAI4299951.1"/>
    </source>
</evidence>
<proteinExistence type="predicted"/>
<evidence type="ECO:0000313" key="2">
    <source>
        <dbReference type="Proteomes" id="UP000828941"/>
    </source>
</evidence>
<keyword evidence="2" id="KW-1185">Reference proteome</keyword>
<comment type="caution">
    <text evidence="1">The sequence shown here is derived from an EMBL/GenBank/DDBJ whole genome shotgun (WGS) entry which is preliminary data.</text>
</comment>
<organism evidence="1 2">
    <name type="scientific">Bauhinia variegata</name>
    <name type="common">Purple orchid tree</name>
    <name type="synonym">Phanera variegata</name>
    <dbReference type="NCBI Taxonomy" id="167791"/>
    <lineage>
        <taxon>Eukaryota</taxon>
        <taxon>Viridiplantae</taxon>
        <taxon>Streptophyta</taxon>
        <taxon>Embryophyta</taxon>
        <taxon>Tracheophyta</taxon>
        <taxon>Spermatophyta</taxon>
        <taxon>Magnoliopsida</taxon>
        <taxon>eudicotyledons</taxon>
        <taxon>Gunneridae</taxon>
        <taxon>Pentapetalae</taxon>
        <taxon>rosids</taxon>
        <taxon>fabids</taxon>
        <taxon>Fabales</taxon>
        <taxon>Fabaceae</taxon>
        <taxon>Cercidoideae</taxon>
        <taxon>Cercideae</taxon>
        <taxon>Bauhiniinae</taxon>
        <taxon>Bauhinia</taxon>
    </lineage>
</organism>